<dbReference type="SUPFAM" id="SSF110849">
    <property type="entry name" value="ParB/Sulfiredoxin"/>
    <property type="match status" value="1"/>
</dbReference>
<keyword evidence="3" id="KW-0238">DNA-binding</keyword>
<dbReference type="FunFam" id="3.90.1530.30:FF:000001">
    <property type="entry name" value="Chromosome partitioning protein ParB"/>
    <property type="match status" value="1"/>
</dbReference>
<dbReference type="EMBL" id="LBWR01000001">
    <property type="protein sequence ID" value="KKR12635.1"/>
    <property type="molecule type" value="Genomic_DNA"/>
</dbReference>
<dbReference type="InterPro" id="IPR003115">
    <property type="entry name" value="ParB_N"/>
</dbReference>
<dbReference type="NCBIfam" id="TIGR00180">
    <property type="entry name" value="parB_part"/>
    <property type="match status" value="1"/>
</dbReference>
<dbReference type="PANTHER" id="PTHR33375:SF1">
    <property type="entry name" value="CHROMOSOME-PARTITIONING PROTEIN PARB-RELATED"/>
    <property type="match status" value="1"/>
</dbReference>
<dbReference type="STRING" id="1619013.UT41_C0001G0179"/>
<dbReference type="GO" id="GO:0003677">
    <property type="term" value="F:DNA binding"/>
    <property type="evidence" value="ECO:0007669"/>
    <property type="project" value="UniProtKB-KW"/>
</dbReference>
<comment type="similarity">
    <text evidence="1">Belongs to the ParB family.</text>
</comment>
<sequence length="432" mass="48561">MIGHGLNSLIPPREPQKPAPAEPQTVNQAPQAPIQPAPQAPSVVEVIHADREQLRGDEHSEIVIKSINEATEHPHVVGIQVTPEEREAFMQEERRANIVVDSAYDVEQPDVASIAISSQDRADIARDVAYHSFVHDEVELAATKRAVGFSKKTALHDAIFHIEVEKIKPNPYQPRKHFDEDALRDLAHSIREFGILQPLVVSKIETESESGTKVEYQLIAGERRLMASKRAGLERVPVIIRQAAERAEQLELAIIENLQREDLDTIEMARSYARLQDEFGMTQREIAARLGKSREVIGNALRLLSLPVEIQDSLSHNQINESQARLLLSIPNVTVQKQLFGDLLAKSFSVRELKAKIKNIHNPPEMRERPTFGGQQQTEDAETRDLQGRLKDVLGTDVKIERRGESGKIIINFYSPEELYGVVKRINPRGEV</sequence>
<evidence type="ECO:0000313" key="6">
    <source>
        <dbReference type="EMBL" id="KKR12635.1"/>
    </source>
</evidence>
<evidence type="ECO:0000256" key="1">
    <source>
        <dbReference type="ARBA" id="ARBA00006295"/>
    </source>
</evidence>
<feature type="domain" description="ParB-like N-terminal" evidence="5">
    <location>
        <begin position="160"/>
        <end position="258"/>
    </location>
</feature>
<dbReference type="CDD" id="cd16393">
    <property type="entry name" value="SPO0J_N"/>
    <property type="match status" value="1"/>
</dbReference>
<dbReference type="SMART" id="SM00470">
    <property type="entry name" value="ParB"/>
    <property type="match status" value="1"/>
</dbReference>
<dbReference type="InterPro" id="IPR057240">
    <property type="entry name" value="ParB_dimer_C"/>
</dbReference>
<keyword evidence="2" id="KW-0159">Chromosome partition</keyword>
<evidence type="ECO:0000313" key="7">
    <source>
        <dbReference type="Proteomes" id="UP000034665"/>
    </source>
</evidence>
<dbReference type="Pfam" id="PF23552">
    <property type="entry name" value="ParB_C"/>
    <property type="match status" value="1"/>
</dbReference>
<dbReference type="Pfam" id="PF17762">
    <property type="entry name" value="HTH_ParB"/>
    <property type="match status" value="1"/>
</dbReference>
<proteinExistence type="inferred from homology"/>
<reference evidence="6 7" key="1">
    <citation type="journal article" date="2015" name="Nature">
        <title>rRNA introns, odd ribosomes, and small enigmatic genomes across a large radiation of phyla.</title>
        <authorList>
            <person name="Brown C.T."/>
            <person name="Hug L.A."/>
            <person name="Thomas B.C."/>
            <person name="Sharon I."/>
            <person name="Castelle C.J."/>
            <person name="Singh A."/>
            <person name="Wilkins M.J."/>
            <person name="Williams K.H."/>
            <person name="Banfield J.F."/>
        </authorList>
    </citation>
    <scope>NUCLEOTIDE SEQUENCE [LARGE SCALE GENOMIC DNA]</scope>
</reference>
<dbReference type="GO" id="GO:0007059">
    <property type="term" value="P:chromosome segregation"/>
    <property type="evidence" value="ECO:0007669"/>
    <property type="project" value="UniProtKB-KW"/>
</dbReference>
<comment type="caution">
    <text evidence="6">The sequence shown here is derived from an EMBL/GenBank/DDBJ whole genome shotgun (WGS) entry which is preliminary data.</text>
</comment>
<dbReference type="InterPro" id="IPR050336">
    <property type="entry name" value="Chromosome_partition/occlusion"/>
</dbReference>
<evidence type="ECO:0000256" key="3">
    <source>
        <dbReference type="ARBA" id="ARBA00023125"/>
    </source>
</evidence>
<dbReference type="InterPro" id="IPR041468">
    <property type="entry name" value="HTH_ParB/Spo0J"/>
</dbReference>
<dbReference type="InterPro" id="IPR036086">
    <property type="entry name" value="ParB/Sulfiredoxin_sf"/>
</dbReference>
<dbReference type="Gene3D" id="1.10.10.2830">
    <property type="match status" value="1"/>
</dbReference>
<dbReference type="GO" id="GO:0005694">
    <property type="term" value="C:chromosome"/>
    <property type="evidence" value="ECO:0007669"/>
    <property type="project" value="TreeGrafter"/>
</dbReference>
<dbReference type="Proteomes" id="UP000034665">
    <property type="component" value="Unassembled WGS sequence"/>
</dbReference>
<protein>
    <submittedName>
        <fullName evidence="6">ParB-like protein partition protein</fullName>
    </submittedName>
</protein>
<dbReference type="AlphaFoldDB" id="A0A0G0QQI6"/>
<evidence type="ECO:0000259" key="5">
    <source>
        <dbReference type="SMART" id="SM00470"/>
    </source>
</evidence>
<dbReference type="FunFam" id="1.10.10.2830:FF:000001">
    <property type="entry name" value="Chromosome partitioning protein ParB"/>
    <property type="match status" value="1"/>
</dbReference>
<gene>
    <name evidence="6" type="ORF">UT41_C0001G0179</name>
</gene>
<organism evidence="6 7">
    <name type="scientific">Candidatus Wolfebacteria bacterium GW2011_GWC2_39_22</name>
    <dbReference type="NCBI Taxonomy" id="1619013"/>
    <lineage>
        <taxon>Bacteria</taxon>
        <taxon>Candidatus Wolfeibacteriota</taxon>
    </lineage>
</organism>
<name>A0A0G0QQI6_9BACT</name>
<accession>A0A0G0QQI6</accession>
<dbReference type="InterPro" id="IPR004437">
    <property type="entry name" value="ParB/RepB/Spo0J"/>
</dbReference>
<dbReference type="Gene3D" id="3.90.1530.30">
    <property type="match status" value="1"/>
</dbReference>
<feature type="region of interest" description="Disordered" evidence="4">
    <location>
        <begin position="363"/>
        <end position="385"/>
    </location>
</feature>
<evidence type="ECO:0000256" key="4">
    <source>
        <dbReference type="SAM" id="MobiDB-lite"/>
    </source>
</evidence>
<feature type="region of interest" description="Disordered" evidence="4">
    <location>
        <begin position="1"/>
        <end position="39"/>
    </location>
</feature>
<dbReference type="Pfam" id="PF02195">
    <property type="entry name" value="ParB_N"/>
    <property type="match status" value="1"/>
</dbReference>
<dbReference type="SUPFAM" id="SSF109709">
    <property type="entry name" value="KorB DNA-binding domain-like"/>
    <property type="match status" value="1"/>
</dbReference>
<evidence type="ECO:0000256" key="2">
    <source>
        <dbReference type="ARBA" id="ARBA00022829"/>
    </source>
</evidence>
<dbReference type="PANTHER" id="PTHR33375">
    <property type="entry name" value="CHROMOSOME-PARTITIONING PROTEIN PARB-RELATED"/>
    <property type="match status" value="1"/>
</dbReference>